<evidence type="ECO:0000256" key="1">
    <source>
        <dbReference type="ARBA" id="ARBA00004418"/>
    </source>
</evidence>
<dbReference type="AlphaFoldDB" id="A0A154IMF8"/>
<dbReference type="GO" id="GO:0042597">
    <property type="term" value="C:periplasmic space"/>
    <property type="evidence" value="ECO:0007669"/>
    <property type="project" value="UniProtKB-SubCell"/>
</dbReference>
<comment type="caution">
    <text evidence="6">The sequence shown here is derived from an EMBL/GenBank/DDBJ whole genome shotgun (WGS) entry which is preliminary data.</text>
</comment>
<protein>
    <recommendedName>
        <fullName evidence="7">Extracellular solute-binding protein</fullName>
    </recommendedName>
</protein>
<evidence type="ECO:0000313" key="6">
    <source>
        <dbReference type="EMBL" id="KZB01774.1"/>
    </source>
</evidence>
<dbReference type="InterPro" id="IPR006059">
    <property type="entry name" value="SBP"/>
</dbReference>
<name>A0A154IMF8_RHILE</name>
<dbReference type="PANTHER" id="PTHR43649:SF34">
    <property type="entry name" value="ABC TRANSPORTER PERIPLASMIC-BINDING PROTEIN YCJN-RELATED"/>
    <property type="match status" value="1"/>
</dbReference>
<accession>A0A154IMF8</accession>
<sequence>MAASRGWTANDKPILNILNSNNVWSGVLTGAIAAEYPDAAITGESNPYESHFEKLAVELSQQSDTFDIITGDNFWLRQPIKNGWAVSLDEIRAKNPSLPEIKADVLAHAALAYTEYEGKRWGLPVAMTTPVLVYRKDLFEQHGISVPQTWDEYAAAAKKLHSSEVAGNVLLLGGMDGCVGGDWVPRLMTMVKCSEGEDGAFAADNSPTFNSEGQAALAIERIKEVLPYAPIGTQSFDYAEGASMMTNGKAAMWVTWSDAVVGLEDGPFKGKFGYTLPPKEKYEQQTVGGWSMFVSAYSKNLDAVYKFMAWMAQGDAYELFREGGESSLCLKRDFADPTALAKLPMLAAFNEIDTRGRVGLTIPMSRLTNAIEVERIFYEEILAALNDRKPAKPAMADAESRIAAVTRR</sequence>
<dbReference type="EMBL" id="LVYU01000078">
    <property type="protein sequence ID" value="KZB01774.1"/>
    <property type="molecule type" value="Genomic_DNA"/>
</dbReference>
<dbReference type="Gene3D" id="3.40.190.10">
    <property type="entry name" value="Periplasmic binding protein-like II"/>
    <property type="match status" value="2"/>
</dbReference>
<evidence type="ECO:0000256" key="2">
    <source>
        <dbReference type="ARBA" id="ARBA00008520"/>
    </source>
</evidence>
<reference evidence="6" key="1">
    <citation type="submission" date="2016-03" db="EMBL/GenBank/DDBJ databases">
        <title>Microsymbionts genomes from the relict species Vavilovia formosa.</title>
        <authorList>
            <person name="Chirak E."/>
            <person name="Kimeklis A."/>
            <person name="Kopat V."/>
            <person name="Andronov E."/>
        </authorList>
    </citation>
    <scope>NUCLEOTIDE SEQUENCE [LARGE SCALE GENOMIC DNA]</scope>
    <source>
        <strain evidence="6">Vaf12</strain>
    </source>
</reference>
<gene>
    <name evidence="6" type="ORF">A4A59_12090</name>
</gene>
<dbReference type="PANTHER" id="PTHR43649">
    <property type="entry name" value="ARABINOSE-BINDING PROTEIN-RELATED"/>
    <property type="match status" value="1"/>
</dbReference>
<comment type="similarity">
    <text evidence="2">Belongs to the bacterial solute-binding protein 1 family.</text>
</comment>
<organism evidence="6">
    <name type="scientific">Rhizobium leguminosarum</name>
    <dbReference type="NCBI Taxonomy" id="384"/>
    <lineage>
        <taxon>Bacteria</taxon>
        <taxon>Pseudomonadati</taxon>
        <taxon>Pseudomonadota</taxon>
        <taxon>Alphaproteobacteria</taxon>
        <taxon>Hyphomicrobiales</taxon>
        <taxon>Rhizobiaceae</taxon>
        <taxon>Rhizobium/Agrobacterium group</taxon>
        <taxon>Rhizobium</taxon>
    </lineage>
</organism>
<keyword evidence="5" id="KW-0574">Periplasm</keyword>
<keyword evidence="3" id="KW-0813">Transport</keyword>
<evidence type="ECO:0000256" key="5">
    <source>
        <dbReference type="ARBA" id="ARBA00022764"/>
    </source>
</evidence>
<dbReference type="Pfam" id="PF01547">
    <property type="entry name" value="SBP_bac_1"/>
    <property type="match status" value="1"/>
</dbReference>
<evidence type="ECO:0000256" key="3">
    <source>
        <dbReference type="ARBA" id="ARBA00022448"/>
    </source>
</evidence>
<proteinExistence type="inferred from homology"/>
<evidence type="ECO:0008006" key="7">
    <source>
        <dbReference type="Google" id="ProtNLM"/>
    </source>
</evidence>
<evidence type="ECO:0000256" key="4">
    <source>
        <dbReference type="ARBA" id="ARBA00022729"/>
    </source>
</evidence>
<keyword evidence="4" id="KW-0732">Signal</keyword>
<dbReference type="SUPFAM" id="SSF53850">
    <property type="entry name" value="Periplasmic binding protein-like II"/>
    <property type="match status" value="1"/>
</dbReference>
<comment type="subcellular location">
    <subcellularLocation>
        <location evidence="1">Periplasm</location>
    </subcellularLocation>
</comment>
<dbReference type="InterPro" id="IPR050490">
    <property type="entry name" value="Bact_solute-bd_prot1"/>
</dbReference>